<dbReference type="PRINTS" id="PR00039">
    <property type="entry name" value="HTHLYSR"/>
</dbReference>
<evidence type="ECO:0000313" key="7">
    <source>
        <dbReference type="EMBL" id="MBK1835120.1"/>
    </source>
</evidence>
<dbReference type="Proteomes" id="UP000604083">
    <property type="component" value="Unassembled WGS sequence"/>
</dbReference>
<dbReference type="PANTHER" id="PTHR30346:SF26">
    <property type="entry name" value="HYDROGEN PEROXIDE-INDUCIBLE GENES ACTIVATOR"/>
    <property type="match status" value="1"/>
</dbReference>
<evidence type="ECO:0000256" key="5">
    <source>
        <dbReference type="ARBA" id="ARBA00023163"/>
    </source>
</evidence>
<dbReference type="SUPFAM" id="SSF53850">
    <property type="entry name" value="Periplasmic binding protein-like II"/>
    <property type="match status" value="1"/>
</dbReference>
<evidence type="ECO:0000256" key="1">
    <source>
        <dbReference type="ARBA" id="ARBA00009437"/>
    </source>
</evidence>
<keyword evidence="3" id="KW-0238">DNA-binding</keyword>
<dbReference type="SUPFAM" id="SSF46785">
    <property type="entry name" value="Winged helix' DNA-binding domain"/>
    <property type="match status" value="1"/>
</dbReference>
<name>A0A934RQI5_9BACT</name>
<dbReference type="Pfam" id="PF00126">
    <property type="entry name" value="HTH_1"/>
    <property type="match status" value="1"/>
</dbReference>
<dbReference type="Gene3D" id="1.10.10.10">
    <property type="entry name" value="Winged helix-like DNA-binding domain superfamily/Winged helix DNA-binding domain"/>
    <property type="match status" value="1"/>
</dbReference>
<accession>A0A934RQI5</accession>
<dbReference type="PROSITE" id="PS50931">
    <property type="entry name" value="HTH_LYSR"/>
    <property type="match status" value="1"/>
</dbReference>
<comment type="similarity">
    <text evidence="1">Belongs to the LysR transcriptional regulatory family.</text>
</comment>
<sequence>MEFRQLEYFAHIVEQGSFTAAARKCSLAQPSLSAQIQKLEEELGEPLLLRRARGIALTTSGQAVYEQAKVLLAGRNRLLASFQNREEARRGEVTLGLIPTIAPYLLGHLLGAFREEFPNIRVQVREAQTAQLVEWVVNEEVDFAVISDLAQNVLKRRALHLRALFREPLLLAVPGSHPLANRRQATLKLGEVPKDELLLLGEGHCFRDQALALCQLEDAPQQPIRCEQLVTLMSLVSSGLGVAFVPQMFREHQPTPGVSYLRLKDPVPHRAINILKRRGKKLKPSADCLHKALGRWEERSF</sequence>
<evidence type="ECO:0000313" key="8">
    <source>
        <dbReference type="Proteomes" id="UP000604083"/>
    </source>
</evidence>
<feature type="domain" description="HTH lysR-type" evidence="6">
    <location>
        <begin position="1"/>
        <end position="58"/>
    </location>
</feature>
<gene>
    <name evidence="7" type="ORF">JIN78_13705</name>
</gene>
<keyword evidence="4" id="KW-0010">Activator</keyword>
<evidence type="ECO:0000256" key="4">
    <source>
        <dbReference type="ARBA" id="ARBA00023159"/>
    </source>
</evidence>
<dbReference type="GO" id="GO:0003700">
    <property type="term" value="F:DNA-binding transcription factor activity"/>
    <property type="evidence" value="ECO:0007669"/>
    <property type="project" value="InterPro"/>
</dbReference>
<dbReference type="InterPro" id="IPR000847">
    <property type="entry name" value="LysR_HTH_N"/>
</dbReference>
<evidence type="ECO:0000259" key="6">
    <source>
        <dbReference type="PROSITE" id="PS50931"/>
    </source>
</evidence>
<keyword evidence="8" id="KW-1185">Reference proteome</keyword>
<comment type="caution">
    <text evidence="7">The sequence shown here is derived from an EMBL/GenBank/DDBJ whole genome shotgun (WGS) entry which is preliminary data.</text>
</comment>
<dbReference type="InterPro" id="IPR036388">
    <property type="entry name" value="WH-like_DNA-bd_sf"/>
</dbReference>
<reference evidence="7" key="1">
    <citation type="submission" date="2021-01" db="EMBL/GenBank/DDBJ databases">
        <title>Modified the classification status of verrucomicrobia.</title>
        <authorList>
            <person name="Feng X."/>
        </authorList>
    </citation>
    <scope>NUCLEOTIDE SEQUENCE</scope>
    <source>
        <strain evidence="7">KCTC 12986</strain>
    </source>
</reference>
<dbReference type="AlphaFoldDB" id="A0A934RQI5"/>
<dbReference type="GO" id="GO:0003677">
    <property type="term" value="F:DNA binding"/>
    <property type="evidence" value="ECO:0007669"/>
    <property type="project" value="UniProtKB-KW"/>
</dbReference>
<organism evidence="7 8">
    <name type="scientific">Roseibacillus ishigakijimensis</name>
    <dbReference type="NCBI Taxonomy" id="454146"/>
    <lineage>
        <taxon>Bacteria</taxon>
        <taxon>Pseudomonadati</taxon>
        <taxon>Verrucomicrobiota</taxon>
        <taxon>Verrucomicrobiia</taxon>
        <taxon>Verrucomicrobiales</taxon>
        <taxon>Verrucomicrobiaceae</taxon>
        <taxon>Roseibacillus</taxon>
    </lineage>
</organism>
<dbReference type="GO" id="GO:0032993">
    <property type="term" value="C:protein-DNA complex"/>
    <property type="evidence" value="ECO:0007669"/>
    <property type="project" value="TreeGrafter"/>
</dbReference>
<keyword evidence="2" id="KW-0805">Transcription regulation</keyword>
<dbReference type="Pfam" id="PF03466">
    <property type="entry name" value="LysR_substrate"/>
    <property type="match status" value="1"/>
</dbReference>
<evidence type="ECO:0000256" key="3">
    <source>
        <dbReference type="ARBA" id="ARBA00023125"/>
    </source>
</evidence>
<dbReference type="InterPro" id="IPR036390">
    <property type="entry name" value="WH_DNA-bd_sf"/>
</dbReference>
<dbReference type="Gene3D" id="3.40.190.10">
    <property type="entry name" value="Periplasmic binding protein-like II"/>
    <property type="match status" value="2"/>
</dbReference>
<evidence type="ECO:0000256" key="2">
    <source>
        <dbReference type="ARBA" id="ARBA00023015"/>
    </source>
</evidence>
<dbReference type="EMBL" id="JAENIO010000041">
    <property type="protein sequence ID" value="MBK1835120.1"/>
    <property type="molecule type" value="Genomic_DNA"/>
</dbReference>
<proteinExistence type="inferred from homology"/>
<dbReference type="PANTHER" id="PTHR30346">
    <property type="entry name" value="TRANSCRIPTIONAL DUAL REGULATOR HCAR-RELATED"/>
    <property type="match status" value="1"/>
</dbReference>
<protein>
    <submittedName>
        <fullName evidence="7">LysR family transcriptional regulator</fullName>
    </submittedName>
</protein>
<keyword evidence="5" id="KW-0804">Transcription</keyword>
<dbReference type="RefSeq" id="WP_200392552.1">
    <property type="nucleotide sequence ID" value="NZ_JAENIO010000041.1"/>
</dbReference>
<dbReference type="FunFam" id="1.10.10.10:FF:000001">
    <property type="entry name" value="LysR family transcriptional regulator"/>
    <property type="match status" value="1"/>
</dbReference>
<dbReference type="InterPro" id="IPR005119">
    <property type="entry name" value="LysR_subst-bd"/>
</dbReference>